<dbReference type="PANTHER" id="PTHR42951:SF22">
    <property type="entry name" value="METALLO BETA-LACTAMASE SUPERFAMILY LIPOPROTEIN"/>
    <property type="match status" value="1"/>
</dbReference>
<protein>
    <submittedName>
        <fullName evidence="2">MBL fold metallo-hydrolase</fullName>
    </submittedName>
</protein>
<reference evidence="2" key="1">
    <citation type="journal article" date="2022" name="bioRxiv">
        <title>Genomics of Preaxostyla Flagellates Illuminates Evolutionary Transitions and the Path Towards Mitochondrial Loss.</title>
        <authorList>
            <person name="Novak L.V.F."/>
            <person name="Treitli S.C."/>
            <person name="Pyrih J."/>
            <person name="Halakuc P."/>
            <person name="Pipaliya S.V."/>
            <person name="Vacek V."/>
            <person name="Brzon O."/>
            <person name="Soukal P."/>
            <person name="Eme L."/>
            <person name="Dacks J.B."/>
            <person name="Karnkowska A."/>
            <person name="Elias M."/>
            <person name="Hampl V."/>
        </authorList>
    </citation>
    <scope>NUCLEOTIDE SEQUENCE</scope>
    <source>
        <strain evidence="2">RCP-MX</strain>
    </source>
</reference>
<comment type="caution">
    <text evidence="2">The sequence shown here is derived from an EMBL/GenBank/DDBJ whole genome shotgun (WGS) entry which is preliminary data.</text>
</comment>
<dbReference type="PANTHER" id="PTHR42951">
    <property type="entry name" value="METALLO-BETA-LACTAMASE DOMAIN-CONTAINING"/>
    <property type="match status" value="1"/>
</dbReference>
<dbReference type="SUPFAM" id="SSF56281">
    <property type="entry name" value="Metallo-hydrolase/oxidoreductase"/>
    <property type="match status" value="1"/>
</dbReference>
<dbReference type="Proteomes" id="UP001141327">
    <property type="component" value="Unassembled WGS sequence"/>
</dbReference>
<dbReference type="SMART" id="SM00849">
    <property type="entry name" value="Lactamase_B"/>
    <property type="match status" value="1"/>
</dbReference>
<gene>
    <name evidence="2" type="ORF">PAPYR_1878</name>
</gene>
<accession>A0ABQ8URJ2</accession>
<name>A0ABQ8URJ2_9EUKA</name>
<evidence type="ECO:0000259" key="1">
    <source>
        <dbReference type="SMART" id="SM00849"/>
    </source>
</evidence>
<evidence type="ECO:0000313" key="2">
    <source>
        <dbReference type="EMBL" id="KAJ4461741.1"/>
    </source>
</evidence>
<dbReference type="InterPro" id="IPR036866">
    <property type="entry name" value="RibonucZ/Hydroxyglut_hydro"/>
</dbReference>
<sequence>MTEIAALVQESDFHSIWMVDSMTEGKEKVSVYIVATHDKSSAAFVDVGSALGVPRLMSALQELSIAPTAVRWIFLTHIHCDHFAGAWALLENLPNATIAVHPAGAYHVQDPSLISAAYVGLVGEDRFRKHYGSVRPVPAERIHAALNDEQFALGADGRLSMRAMHSPGHAPHHTHYALTVTGAPVGTELRHPVLTPTAGPLPPTGVAAVFPGDGFAACYQNMHKVGPRAAPVFFPQITTPFDVGAFRAGVDMVGRLEPAALLLPHYGMVPWQADHPAKVHKTLDRLLALVPLTDPAPDVQDLQMEMLCMVPAAARSETLMEDFEVVAHGLQAWHAQNKRK</sequence>
<feature type="domain" description="Metallo-beta-lactamase" evidence="1">
    <location>
        <begin position="28"/>
        <end position="237"/>
    </location>
</feature>
<dbReference type="InterPro" id="IPR050855">
    <property type="entry name" value="NDM-1-like"/>
</dbReference>
<dbReference type="Pfam" id="PF00753">
    <property type="entry name" value="Lactamase_B"/>
    <property type="match status" value="1"/>
</dbReference>
<evidence type="ECO:0000313" key="3">
    <source>
        <dbReference type="Proteomes" id="UP001141327"/>
    </source>
</evidence>
<keyword evidence="3" id="KW-1185">Reference proteome</keyword>
<dbReference type="InterPro" id="IPR001279">
    <property type="entry name" value="Metallo-B-lactamas"/>
</dbReference>
<proteinExistence type="predicted"/>
<dbReference type="Gene3D" id="3.60.15.10">
    <property type="entry name" value="Ribonuclease Z/Hydroxyacylglutathione hydrolase-like"/>
    <property type="match status" value="1"/>
</dbReference>
<dbReference type="EMBL" id="JAPMOS010000006">
    <property type="protein sequence ID" value="KAJ4461741.1"/>
    <property type="molecule type" value="Genomic_DNA"/>
</dbReference>
<organism evidence="2 3">
    <name type="scientific">Paratrimastix pyriformis</name>
    <dbReference type="NCBI Taxonomy" id="342808"/>
    <lineage>
        <taxon>Eukaryota</taxon>
        <taxon>Metamonada</taxon>
        <taxon>Preaxostyla</taxon>
        <taxon>Paratrimastigidae</taxon>
        <taxon>Paratrimastix</taxon>
    </lineage>
</organism>